<comment type="subcellular location">
    <subcellularLocation>
        <location evidence="1">Cell membrane</location>
        <topology evidence="1">Multi-pass membrane protein</topology>
    </subcellularLocation>
</comment>
<reference evidence="9" key="1">
    <citation type="submission" date="2015-12" db="EMBL/GenBank/DDBJ databases">
        <authorList>
            <person name="Shamseldin A."/>
            <person name="Moawad H."/>
            <person name="Abd El-Rahim W.M."/>
            <person name="Sadowsky M.J."/>
        </authorList>
    </citation>
    <scope>NUCLEOTIDE SEQUENCE [LARGE SCALE GENOMIC DNA]</scope>
    <source>
        <strain evidence="9">CD08_7</strain>
    </source>
</reference>
<feature type="transmembrane region" description="Helical" evidence="8">
    <location>
        <begin position="197"/>
        <end position="220"/>
    </location>
</feature>
<evidence type="ECO:0000313" key="11">
    <source>
        <dbReference type="Proteomes" id="UP000054023"/>
    </source>
</evidence>
<protein>
    <submittedName>
        <fullName evidence="10">ACR3 family arsenite efflux pump ArsB</fullName>
    </submittedName>
    <submittedName>
        <fullName evidence="9">Bile acid:sodium symporter</fullName>
    </submittedName>
</protein>
<dbReference type="GO" id="GO:0015104">
    <property type="term" value="F:antimonite transmembrane transporter activity"/>
    <property type="evidence" value="ECO:0007669"/>
    <property type="project" value="TreeGrafter"/>
</dbReference>
<evidence type="ECO:0000256" key="3">
    <source>
        <dbReference type="ARBA" id="ARBA00022448"/>
    </source>
</evidence>
<keyword evidence="5 8" id="KW-0812">Transmembrane</keyword>
<dbReference type="RefSeq" id="WP_058888420.1">
    <property type="nucleotide sequence ID" value="NZ_BAAAKT010000004.1"/>
</dbReference>
<dbReference type="GO" id="GO:0005886">
    <property type="term" value="C:plasma membrane"/>
    <property type="evidence" value="ECO:0007669"/>
    <property type="project" value="UniProtKB-SubCell"/>
</dbReference>
<dbReference type="PANTHER" id="PTHR43057:SF1">
    <property type="entry name" value="ARSENICAL-RESISTANCE PROTEIN 3"/>
    <property type="match status" value="1"/>
</dbReference>
<evidence type="ECO:0000256" key="2">
    <source>
        <dbReference type="ARBA" id="ARBA00010110"/>
    </source>
</evidence>
<sequence length="330" mass="35397">MRRQLLERHQVWLYLSSVLCGLGLGKLAPQLGGTADALLWPVLGLLLYATFTQVPMASVPAAFTERRFMAAALLGNFVLLPAVVWALVQFLPDDQALQLGLLLVLLVPCTDWFISFSQLGSGDAARATALTPVLLVLQLLLLPFYLWLLSDADLRVVFAPADIWPAVVVVLLPLGLALLTEAWAGRRPTGAAVVGHLGWWPVPLLAVVVLLVAVANVGAVLEDVHLLPTVLGVVMLFLAVSLLLSRALARMAGLGLAQGRTLAFSMATRNSFIVLPFALALPAGWETAAIVVVMQSLVELLGMIFCVWFIPRVLFPAARPQDRRGVLGAG</sequence>
<gene>
    <name evidence="9" type="ORF">AVL63_01390</name>
    <name evidence="10" type="ORF">HNR24_001407</name>
</gene>
<evidence type="ECO:0000256" key="4">
    <source>
        <dbReference type="ARBA" id="ARBA00022475"/>
    </source>
</evidence>
<organism evidence="9 11">
    <name type="scientific">Nesterenkonia jeotgali</name>
    <dbReference type="NCBI Taxonomy" id="317018"/>
    <lineage>
        <taxon>Bacteria</taxon>
        <taxon>Bacillati</taxon>
        <taxon>Actinomycetota</taxon>
        <taxon>Actinomycetes</taxon>
        <taxon>Micrococcales</taxon>
        <taxon>Micrococcaceae</taxon>
        <taxon>Nesterenkonia</taxon>
    </lineage>
</organism>
<dbReference type="Proteomes" id="UP000054023">
    <property type="component" value="Unassembled WGS sequence"/>
</dbReference>
<name>A0A0W8IFL4_9MICC</name>
<dbReference type="AlphaFoldDB" id="A0A0W8IFL4"/>
<keyword evidence="3" id="KW-0813">Transport</keyword>
<keyword evidence="7 8" id="KW-0472">Membrane</keyword>
<dbReference type="STRING" id="317018.AVL63_01390"/>
<evidence type="ECO:0000256" key="6">
    <source>
        <dbReference type="ARBA" id="ARBA00022989"/>
    </source>
</evidence>
<dbReference type="OrthoDB" id="3254016at2"/>
<dbReference type="InterPro" id="IPR002657">
    <property type="entry name" value="BilAc:Na_symport/Acr3"/>
</dbReference>
<dbReference type="GO" id="GO:0015297">
    <property type="term" value="F:antiporter activity"/>
    <property type="evidence" value="ECO:0007669"/>
    <property type="project" value="InterPro"/>
</dbReference>
<accession>A0A0W8IFL4</accession>
<feature type="transmembrane region" description="Helical" evidence="8">
    <location>
        <begin position="261"/>
        <end position="281"/>
    </location>
</feature>
<reference evidence="11" key="2">
    <citation type="submission" date="2015-12" db="EMBL/GenBank/DDBJ databases">
        <authorList>
            <person name="Nair G.R."/>
            <person name="Kaur G."/>
            <person name="Mayilraj S."/>
        </authorList>
    </citation>
    <scope>NUCLEOTIDE SEQUENCE [LARGE SCALE GENOMIC DNA]</scope>
    <source>
        <strain evidence="11">CD08_7</strain>
    </source>
</reference>
<comment type="similarity">
    <text evidence="2">Belongs to the arsenical resistance-3 (ACR3) (TC 2.A.59) family.</text>
</comment>
<feature type="transmembrane region" description="Helical" evidence="8">
    <location>
        <begin position="96"/>
        <end position="115"/>
    </location>
</feature>
<dbReference type="EMBL" id="LQBM01000003">
    <property type="protein sequence ID" value="KUG58740.1"/>
    <property type="molecule type" value="Genomic_DNA"/>
</dbReference>
<feature type="transmembrane region" description="Helical" evidence="8">
    <location>
        <begin position="226"/>
        <end position="249"/>
    </location>
</feature>
<keyword evidence="4" id="KW-1003">Cell membrane</keyword>
<evidence type="ECO:0000313" key="12">
    <source>
        <dbReference type="Proteomes" id="UP000546252"/>
    </source>
</evidence>
<feature type="transmembrane region" description="Helical" evidence="8">
    <location>
        <begin position="127"/>
        <end position="148"/>
    </location>
</feature>
<dbReference type="Gene3D" id="1.20.1530.20">
    <property type="match status" value="1"/>
</dbReference>
<evidence type="ECO:0000313" key="10">
    <source>
        <dbReference type="EMBL" id="MBA8921474.1"/>
    </source>
</evidence>
<feature type="transmembrane region" description="Helical" evidence="8">
    <location>
        <begin position="37"/>
        <end position="56"/>
    </location>
</feature>
<feature type="transmembrane region" description="Helical" evidence="8">
    <location>
        <begin position="287"/>
        <end position="310"/>
    </location>
</feature>
<dbReference type="InterPro" id="IPR004706">
    <property type="entry name" value="Arsenical-R_Acr3"/>
</dbReference>
<keyword evidence="11" id="KW-1185">Reference proteome</keyword>
<dbReference type="PANTHER" id="PTHR43057">
    <property type="entry name" value="ARSENITE EFFLUX TRANSPORTER"/>
    <property type="match status" value="1"/>
</dbReference>
<keyword evidence="6 8" id="KW-1133">Transmembrane helix</keyword>
<evidence type="ECO:0000256" key="7">
    <source>
        <dbReference type="ARBA" id="ARBA00023136"/>
    </source>
</evidence>
<feature type="transmembrane region" description="Helical" evidence="8">
    <location>
        <begin position="12"/>
        <end position="31"/>
    </location>
</feature>
<comment type="caution">
    <text evidence="9">The sequence shown here is derived from an EMBL/GenBank/DDBJ whole genome shotgun (WGS) entry which is preliminary data.</text>
</comment>
<evidence type="ECO:0000256" key="8">
    <source>
        <dbReference type="SAM" id="Phobius"/>
    </source>
</evidence>
<evidence type="ECO:0000313" key="9">
    <source>
        <dbReference type="EMBL" id="KUG58740.1"/>
    </source>
</evidence>
<dbReference type="Proteomes" id="UP000546252">
    <property type="component" value="Unassembled WGS sequence"/>
</dbReference>
<proteinExistence type="inferred from homology"/>
<reference evidence="10 12" key="3">
    <citation type="submission" date="2020-08" db="EMBL/GenBank/DDBJ databases">
        <title>Sequencing the genomes of 1000 actinobacteria strains.</title>
        <authorList>
            <person name="Klenk H.-P."/>
        </authorList>
    </citation>
    <scope>NUCLEOTIDE SEQUENCE [LARGE SCALE GENOMIC DNA]</scope>
    <source>
        <strain evidence="10 12">DSM 19081</strain>
    </source>
</reference>
<dbReference type="GO" id="GO:0015105">
    <property type="term" value="F:arsenite transmembrane transporter activity"/>
    <property type="evidence" value="ECO:0007669"/>
    <property type="project" value="TreeGrafter"/>
</dbReference>
<evidence type="ECO:0000256" key="5">
    <source>
        <dbReference type="ARBA" id="ARBA00022692"/>
    </source>
</evidence>
<dbReference type="Pfam" id="PF01758">
    <property type="entry name" value="SBF"/>
    <property type="match status" value="1"/>
</dbReference>
<feature type="transmembrane region" description="Helical" evidence="8">
    <location>
        <begin position="68"/>
        <end position="90"/>
    </location>
</feature>
<dbReference type="InterPro" id="IPR038770">
    <property type="entry name" value="Na+/solute_symporter_sf"/>
</dbReference>
<feature type="transmembrane region" description="Helical" evidence="8">
    <location>
        <begin position="163"/>
        <end position="185"/>
    </location>
</feature>
<evidence type="ECO:0000256" key="1">
    <source>
        <dbReference type="ARBA" id="ARBA00004651"/>
    </source>
</evidence>
<dbReference type="EMBL" id="JACJIH010000001">
    <property type="protein sequence ID" value="MBA8921474.1"/>
    <property type="molecule type" value="Genomic_DNA"/>
</dbReference>